<reference evidence="7" key="1">
    <citation type="journal article" date="2023" name="Insect Mol. Biol.">
        <title>Genome sequencing provides insights into the evolution of gene families encoding plant cell wall-degrading enzymes in longhorned beetles.</title>
        <authorList>
            <person name="Shin N.R."/>
            <person name="Okamura Y."/>
            <person name="Kirsch R."/>
            <person name="Pauchet Y."/>
        </authorList>
    </citation>
    <scope>NUCLEOTIDE SEQUENCE</scope>
    <source>
        <strain evidence="7">RBIC_L_NR</strain>
    </source>
</reference>
<evidence type="ECO:0000256" key="4">
    <source>
        <dbReference type="ARBA" id="ARBA00035656"/>
    </source>
</evidence>
<evidence type="ECO:0000256" key="2">
    <source>
        <dbReference type="ARBA" id="ARBA00022490"/>
    </source>
</evidence>
<comment type="similarity">
    <text evidence="4">Belongs to the CFAP96 family.</text>
</comment>
<sequence length="285" mass="32316">MTKLFSNLGNEYGKPDMERLGIFSELPYMNGKGYVPIYPNPRPEKREKYDGGGKPPRFKNVSERPMFPPAAPKLHSTPGDHYGTFGGKIEAFSNVRHPKPPYRKEPRQCGTSPVKKGGYGYVNTCLNPYPNHTGDRYGTRAVYKQYGINLSGPMRTTHFPKPFFDPNPYREPESMKPGPTYIRPKEKTPDVIPPGKIIPVGPAKSQGGCHAGCFESFPEYKPNKYITLFDLAYKPKKHVGGQFYPHSMAQKTFYTSSIMAENLRFKMNKGNYANYEPTYIKHLVD</sequence>
<gene>
    <name evidence="7" type="ORF">NQ314_012898</name>
</gene>
<comment type="caution">
    <text evidence="7">The sequence shown here is derived from an EMBL/GenBank/DDBJ whole genome shotgun (WGS) entry which is preliminary data.</text>
</comment>
<evidence type="ECO:0000256" key="1">
    <source>
        <dbReference type="ARBA" id="ARBA00004300"/>
    </source>
</evidence>
<evidence type="ECO:0000313" key="7">
    <source>
        <dbReference type="EMBL" id="KAJ8935294.1"/>
    </source>
</evidence>
<feature type="region of interest" description="Disordered" evidence="6">
    <location>
        <begin position="167"/>
        <end position="188"/>
    </location>
</feature>
<evidence type="ECO:0000256" key="5">
    <source>
        <dbReference type="ARBA" id="ARBA00035693"/>
    </source>
</evidence>
<accession>A0AAV8X8P2</accession>
<dbReference type="AlphaFoldDB" id="A0AAV8X8P2"/>
<feature type="compositionally biased region" description="Basic and acidic residues" evidence="6">
    <location>
        <begin position="42"/>
        <end position="51"/>
    </location>
</feature>
<dbReference type="EMBL" id="JANEYF010003591">
    <property type="protein sequence ID" value="KAJ8935294.1"/>
    <property type="molecule type" value="Genomic_DNA"/>
</dbReference>
<dbReference type="InterPro" id="IPR029358">
    <property type="entry name" value="CFAP96"/>
</dbReference>
<comment type="subcellular location">
    <subcellularLocation>
        <location evidence="1">Cytoplasm</location>
        <location evidence="1">Cytoskeleton</location>
        <location evidence="1">Microtubule organizing center</location>
        <location evidence="1">Centrosome</location>
    </subcellularLocation>
</comment>
<evidence type="ECO:0000256" key="6">
    <source>
        <dbReference type="SAM" id="MobiDB-lite"/>
    </source>
</evidence>
<dbReference type="PANTHER" id="PTHR31144">
    <property type="entry name" value="UPF0602 PROTEIN C4ORF47"/>
    <property type="match status" value="1"/>
</dbReference>
<dbReference type="Proteomes" id="UP001162156">
    <property type="component" value="Unassembled WGS sequence"/>
</dbReference>
<dbReference type="GO" id="GO:0005813">
    <property type="term" value="C:centrosome"/>
    <property type="evidence" value="ECO:0007669"/>
    <property type="project" value="UniProtKB-SubCell"/>
</dbReference>
<proteinExistence type="inferred from homology"/>
<keyword evidence="2" id="KW-0963">Cytoplasm</keyword>
<feature type="region of interest" description="Disordered" evidence="6">
    <location>
        <begin position="39"/>
        <end position="64"/>
    </location>
</feature>
<keyword evidence="8" id="KW-1185">Reference proteome</keyword>
<protein>
    <recommendedName>
        <fullName evidence="5">Cilia-and flagella-associated protein 96</fullName>
    </recommendedName>
</protein>
<dbReference type="Pfam" id="PF15239">
    <property type="entry name" value="CFAP96-like"/>
    <property type="match status" value="1"/>
</dbReference>
<dbReference type="PANTHER" id="PTHR31144:SF1">
    <property type="entry name" value="UPF0602 PROTEIN C4ORF47"/>
    <property type="match status" value="1"/>
</dbReference>
<name>A0AAV8X8P2_9CUCU</name>
<organism evidence="7 8">
    <name type="scientific">Rhamnusium bicolor</name>
    <dbReference type="NCBI Taxonomy" id="1586634"/>
    <lineage>
        <taxon>Eukaryota</taxon>
        <taxon>Metazoa</taxon>
        <taxon>Ecdysozoa</taxon>
        <taxon>Arthropoda</taxon>
        <taxon>Hexapoda</taxon>
        <taxon>Insecta</taxon>
        <taxon>Pterygota</taxon>
        <taxon>Neoptera</taxon>
        <taxon>Endopterygota</taxon>
        <taxon>Coleoptera</taxon>
        <taxon>Polyphaga</taxon>
        <taxon>Cucujiformia</taxon>
        <taxon>Chrysomeloidea</taxon>
        <taxon>Cerambycidae</taxon>
        <taxon>Lepturinae</taxon>
        <taxon>Rhagiini</taxon>
        <taxon>Rhamnusium</taxon>
    </lineage>
</organism>
<evidence type="ECO:0000313" key="8">
    <source>
        <dbReference type="Proteomes" id="UP001162156"/>
    </source>
</evidence>
<evidence type="ECO:0000256" key="3">
    <source>
        <dbReference type="ARBA" id="ARBA00023212"/>
    </source>
</evidence>
<keyword evidence="3" id="KW-0206">Cytoskeleton</keyword>
<dbReference type="GO" id="GO:0005881">
    <property type="term" value="C:cytoplasmic microtubule"/>
    <property type="evidence" value="ECO:0007669"/>
    <property type="project" value="TreeGrafter"/>
</dbReference>